<proteinExistence type="inferred from homology"/>
<dbReference type="EMBL" id="CP008726">
    <property type="protein sequence ID" value="AIO65545.1"/>
    <property type="molecule type" value="Genomic_DNA"/>
</dbReference>
<keyword evidence="6" id="KW-1185">Reference proteome</keyword>
<evidence type="ECO:0000256" key="2">
    <source>
        <dbReference type="ARBA" id="ARBA00023027"/>
    </source>
</evidence>
<dbReference type="GO" id="GO:0051287">
    <property type="term" value="F:NAD binding"/>
    <property type="evidence" value="ECO:0007669"/>
    <property type="project" value="InterPro"/>
</dbReference>
<dbReference type="InterPro" id="IPR028359">
    <property type="entry name" value="UDP_ManNAc/GlcNAc_DH"/>
</dbReference>
<dbReference type="RefSeq" id="WP_010111062.1">
    <property type="nucleotide sequence ID" value="NZ_CADEQG010000020.1"/>
</dbReference>
<name>A0AAI8B4M3_9BURK</name>
<dbReference type="Pfam" id="PF00984">
    <property type="entry name" value="UDPG_MGDP_dh"/>
    <property type="match status" value="1"/>
</dbReference>
<dbReference type="GO" id="GO:0000271">
    <property type="term" value="P:polysaccharide biosynthetic process"/>
    <property type="evidence" value="ECO:0007669"/>
    <property type="project" value="InterPro"/>
</dbReference>
<reference evidence="5 6" key="1">
    <citation type="submission" date="2014-06" db="EMBL/GenBank/DDBJ databases">
        <authorList>
            <person name="Bishop-Lilly K.A."/>
            <person name="Broomall S.M."/>
            <person name="Chain P.S."/>
            <person name="Chertkov O."/>
            <person name="Coyne S.R."/>
            <person name="Daligault H.E."/>
            <person name="Davenport K.W."/>
            <person name="Erkkila T."/>
            <person name="Frey K.G."/>
            <person name="Gibbons H.S."/>
            <person name="Gu W."/>
            <person name="Jaissle J."/>
            <person name="Johnson S.L."/>
            <person name="Koroleva G.I."/>
            <person name="Ladner J.T."/>
            <person name="Lo C.-C."/>
            <person name="Minogue T.D."/>
            <person name="Munk C."/>
            <person name="Palacios G.F."/>
            <person name="Redden C.L."/>
            <person name="Rosenzweig C.N."/>
            <person name="Scholz M.B."/>
            <person name="Teshima H."/>
            <person name="Xu Y."/>
        </authorList>
    </citation>
    <scope>NUCLEOTIDE SEQUENCE [LARGE SCALE GENOMIC DNA]</scope>
    <source>
        <strain evidence="5 6">EO147</strain>
    </source>
</reference>
<comment type="similarity">
    <text evidence="3">Belongs to the UDP-glucose/GDP-mannose dehydrogenase family.</text>
</comment>
<dbReference type="Pfam" id="PF03721">
    <property type="entry name" value="UDPG_MGDP_dh_N"/>
    <property type="match status" value="1"/>
</dbReference>
<organism evidence="5 6">
    <name type="scientific">Burkholderia oklahomensis</name>
    <dbReference type="NCBI Taxonomy" id="342113"/>
    <lineage>
        <taxon>Bacteria</taxon>
        <taxon>Pseudomonadati</taxon>
        <taxon>Pseudomonadota</taxon>
        <taxon>Betaproteobacteria</taxon>
        <taxon>Burkholderiales</taxon>
        <taxon>Burkholderiaceae</taxon>
        <taxon>Burkholderia</taxon>
        <taxon>pseudomallei group</taxon>
    </lineage>
</organism>
<dbReference type="SUPFAM" id="SSF51735">
    <property type="entry name" value="NAD(P)-binding Rossmann-fold domains"/>
    <property type="match status" value="1"/>
</dbReference>
<gene>
    <name evidence="5" type="ORF">DM82_847</name>
</gene>
<keyword evidence="2" id="KW-0520">NAD</keyword>
<evidence type="ECO:0000256" key="1">
    <source>
        <dbReference type="ARBA" id="ARBA00023002"/>
    </source>
</evidence>
<dbReference type="NCBIfam" id="TIGR03026">
    <property type="entry name" value="NDP-sugDHase"/>
    <property type="match status" value="1"/>
</dbReference>
<dbReference type="GO" id="GO:0016628">
    <property type="term" value="F:oxidoreductase activity, acting on the CH-CH group of donors, NAD or NADP as acceptor"/>
    <property type="evidence" value="ECO:0007669"/>
    <property type="project" value="InterPro"/>
</dbReference>
<dbReference type="PANTHER" id="PTHR43491">
    <property type="entry name" value="UDP-N-ACETYL-D-MANNOSAMINE DEHYDROGENASE"/>
    <property type="match status" value="1"/>
</dbReference>
<dbReference type="GO" id="GO:0016616">
    <property type="term" value="F:oxidoreductase activity, acting on the CH-OH group of donors, NAD or NADP as acceptor"/>
    <property type="evidence" value="ECO:0007669"/>
    <property type="project" value="InterPro"/>
</dbReference>
<dbReference type="SUPFAM" id="SSF48179">
    <property type="entry name" value="6-phosphogluconate dehydrogenase C-terminal domain-like"/>
    <property type="match status" value="1"/>
</dbReference>
<dbReference type="InterPro" id="IPR014026">
    <property type="entry name" value="UDP-Glc/GDP-Man_DH_dimer"/>
</dbReference>
<dbReference type="PANTHER" id="PTHR43491:SF1">
    <property type="entry name" value="UDP-N-ACETYL-D-MANNOSAMINE DEHYDROGENASE"/>
    <property type="match status" value="1"/>
</dbReference>
<feature type="domain" description="UDP-glucose/GDP-mannose dehydrogenase C-terminal" evidence="4">
    <location>
        <begin position="331"/>
        <end position="429"/>
    </location>
</feature>
<evidence type="ECO:0000259" key="4">
    <source>
        <dbReference type="SMART" id="SM00984"/>
    </source>
</evidence>
<dbReference type="InterPro" id="IPR014027">
    <property type="entry name" value="UDP-Glc/GDP-Man_DH_C"/>
</dbReference>
<dbReference type="InterPro" id="IPR017476">
    <property type="entry name" value="UDP-Glc/GDP-Man"/>
</dbReference>
<dbReference type="InterPro" id="IPR008927">
    <property type="entry name" value="6-PGluconate_DH-like_C_sf"/>
</dbReference>
<dbReference type="InterPro" id="IPR001732">
    <property type="entry name" value="UDP-Glc/GDP-Man_DH_N"/>
</dbReference>
<dbReference type="Gene3D" id="3.40.50.720">
    <property type="entry name" value="NAD(P)-binding Rossmann-like Domain"/>
    <property type="match status" value="2"/>
</dbReference>
<evidence type="ECO:0000313" key="5">
    <source>
        <dbReference type="EMBL" id="AIO65545.1"/>
    </source>
</evidence>
<dbReference type="KEGG" id="bok:DM82_847"/>
<keyword evidence="1" id="KW-0560">Oxidoreductase</keyword>
<dbReference type="InterPro" id="IPR036291">
    <property type="entry name" value="NAD(P)-bd_dom_sf"/>
</dbReference>
<accession>A0AAI8B4M3</accession>
<dbReference type="AlphaFoldDB" id="A0AAI8B4M3"/>
<dbReference type="Pfam" id="PF03720">
    <property type="entry name" value="UDPG_MGDP_dh_C"/>
    <property type="match status" value="1"/>
</dbReference>
<dbReference type="SUPFAM" id="SSF52413">
    <property type="entry name" value="UDP-glucose/GDP-mannose dehydrogenase C-terminal domain"/>
    <property type="match status" value="1"/>
</dbReference>
<dbReference type="PIRSF" id="PIRSF000124">
    <property type="entry name" value="UDPglc_GDPman_dh"/>
    <property type="match status" value="1"/>
</dbReference>
<dbReference type="InterPro" id="IPR036220">
    <property type="entry name" value="UDP-Glc/GDP-Man_DH_C_sf"/>
</dbReference>
<protein>
    <submittedName>
        <fullName evidence="5">Nucleotide sugar dehydrogenase family protein</fullName>
    </submittedName>
</protein>
<dbReference type="PIRSF" id="PIRSF500136">
    <property type="entry name" value="UDP_ManNAc_DH"/>
    <property type="match status" value="1"/>
</dbReference>
<dbReference type="SMART" id="SM00984">
    <property type="entry name" value="UDPG_MGDP_dh_C"/>
    <property type="match status" value="1"/>
</dbReference>
<dbReference type="Proteomes" id="UP000029424">
    <property type="component" value="Chromosome 1"/>
</dbReference>
<sequence>MDLKNQLLGKLHDRSAVIGVFGLGYVGVPLSFCFASEGFPVIGFDVDAARVAMLNDGESYLSSIDGARFAEARRQGLRATTDFRAAADVDVMVICVPTPVDRHKNPDFRHLEAVVEAILPHLRRGQLISLESTSYPGTTDDLLRQRIEQRGFVVGEDVFVCFSPEREDPGNAHFSTRTIPKICSGATAACLEVGIALYGAVIDTVIPVRTMATAELAKLFENVYRLVNIALVNELKMLCHRMGDVDVHEVIAAAATKPFGFSAFRPGPGLGGHCIPVDPYYLVWKGRELGCTLRLIDAANELNGAMPSWVAQKLAEALNDAGIALRGARVMVVGVAYKKNIGDVRESPSIAIIELLQAKGVQVEFVDPHVETIRPGHGAGRPLTRVATHAGDAAHYDAVLIACDHDAIDYARLGREARIIVDACGRYTEAANVLVKA</sequence>
<dbReference type="GeneID" id="60546433"/>
<evidence type="ECO:0000313" key="6">
    <source>
        <dbReference type="Proteomes" id="UP000029424"/>
    </source>
</evidence>
<evidence type="ECO:0000256" key="3">
    <source>
        <dbReference type="PIRNR" id="PIRNR000124"/>
    </source>
</evidence>